<dbReference type="InterPro" id="IPR057670">
    <property type="entry name" value="SH3_retrovirus"/>
</dbReference>
<dbReference type="EMBL" id="BAABME010013486">
    <property type="protein sequence ID" value="GAA0186225.1"/>
    <property type="molecule type" value="Genomic_DNA"/>
</dbReference>
<dbReference type="PANTHER" id="PTHR42648">
    <property type="entry name" value="TRANSPOSASE, PUTATIVE-RELATED"/>
    <property type="match status" value="1"/>
</dbReference>
<dbReference type="AlphaFoldDB" id="A0AAV3S060"/>
<feature type="compositionally biased region" description="Basic and acidic residues" evidence="3">
    <location>
        <begin position="131"/>
        <end position="144"/>
    </location>
</feature>
<proteinExistence type="predicted"/>
<sequence>MNMVPKFLWNEAVVWTVYVLNRCPTLSLKDKIPQEAWSGTKPTVEHFKVWVCVAHAHTPKIHKGKLDKRSAVCVFLGMSSVTKGYRLYNTETKKIVVSRDVVFEENKPWDWNKDGELQESEELKWEEVNIDEPARNVEENHEDAVQADEDDQDEPENDQNVIIVDEENHDQGRVAPLQRRTHRTPRWMNDYVSGDGLSDNEVNLVQGIDEEDPVFFEEAVKYKKWRVAMDAEIDSIVKNNTWSLTELPAKCKKNGVKSIYKTKKDENGRVIKHKAKLVAKGYVQRKGIDYTKVFAPVARMDTV</sequence>
<dbReference type="Pfam" id="PF07727">
    <property type="entry name" value="RVT_2"/>
    <property type="match status" value="1"/>
</dbReference>
<name>A0AAV3S060_LITER</name>
<evidence type="ECO:0008006" key="8">
    <source>
        <dbReference type="Google" id="ProtNLM"/>
    </source>
</evidence>
<dbReference type="Proteomes" id="UP001454036">
    <property type="component" value="Unassembled WGS sequence"/>
</dbReference>
<accession>A0AAV3S060</accession>
<evidence type="ECO:0000256" key="1">
    <source>
        <dbReference type="ARBA" id="ARBA00022723"/>
    </source>
</evidence>
<keyword evidence="7" id="KW-1185">Reference proteome</keyword>
<reference evidence="6 7" key="1">
    <citation type="submission" date="2024-01" db="EMBL/GenBank/DDBJ databases">
        <title>The complete chloroplast genome sequence of Lithospermum erythrorhizon: insights into the phylogenetic relationship among Boraginaceae species and the maternal lineages of purple gromwells.</title>
        <authorList>
            <person name="Okada T."/>
            <person name="Watanabe K."/>
        </authorList>
    </citation>
    <scope>NUCLEOTIDE SEQUENCE [LARGE SCALE GENOMIC DNA]</scope>
</reference>
<evidence type="ECO:0000259" key="5">
    <source>
        <dbReference type="Pfam" id="PF25597"/>
    </source>
</evidence>
<evidence type="ECO:0000259" key="4">
    <source>
        <dbReference type="Pfam" id="PF07727"/>
    </source>
</evidence>
<keyword evidence="2" id="KW-0378">Hydrolase</keyword>
<feature type="compositionally biased region" description="Acidic residues" evidence="3">
    <location>
        <begin position="145"/>
        <end position="156"/>
    </location>
</feature>
<dbReference type="PANTHER" id="PTHR42648:SF18">
    <property type="entry name" value="RETROTRANSPOSON, UNCLASSIFIED-LIKE PROTEIN"/>
    <property type="match status" value="1"/>
</dbReference>
<gene>
    <name evidence="6" type="ORF">LIER_33513</name>
</gene>
<feature type="region of interest" description="Disordered" evidence="3">
    <location>
        <begin position="131"/>
        <end position="156"/>
    </location>
</feature>
<evidence type="ECO:0000313" key="7">
    <source>
        <dbReference type="Proteomes" id="UP001454036"/>
    </source>
</evidence>
<dbReference type="InterPro" id="IPR013103">
    <property type="entry name" value="RVT_2"/>
</dbReference>
<feature type="domain" description="Reverse transcriptase Ty1/copia-type" evidence="4">
    <location>
        <begin position="239"/>
        <end position="303"/>
    </location>
</feature>
<evidence type="ECO:0000256" key="3">
    <source>
        <dbReference type="SAM" id="MobiDB-lite"/>
    </source>
</evidence>
<dbReference type="GO" id="GO:0016787">
    <property type="term" value="F:hydrolase activity"/>
    <property type="evidence" value="ECO:0007669"/>
    <property type="project" value="UniProtKB-KW"/>
</dbReference>
<keyword evidence="1" id="KW-0479">Metal-binding</keyword>
<organism evidence="6 7">
    <name type="scientific">Lithospermum erythrorhizon</name>
    <name type="common">Purple gromwell</name>
    <name type="synonym">Lithospermum officinale var. erythrorhizon</name>
    <dbReference type="NCBI Taxonomy" id="34254"/>
    <lineage>
        <taxon>Eukaryota</taxon>
        <taxon>Viridiplantae</taxon>
        <taxon>Streptophyta</taxon>
        <taxon>Embryophyta</taxon>
        <taxon>Tracheophyta</taxon>
        <taxon>Spermatophyta</taxon>
        <taxon>Magnoliopsida</taxon>
        <taxon>eudicotyledons</taxon>
        <taxon>Gunneridae</taxon>
        <taxon>Pentapetalae</taxon>
        <taxon>asterids</taxon>
        <taxon>lamiids</taxon>
        <taxon>Boraginales</taxon>
        <taxon>Boraginaceae</taxon>
        <taxon>Boraginoideae</taxon>
        <taxon>Lithospermeae</taxon>
        <taxon>Lithospermum</taxon>
    </lineage>
</organism>
<comment type="caution">
    <text evidence="6">The sequence shown here is derived from an EMBL/GenBank/DDBJ whole genome shotgun (WGS) entry which is preliminary data.</text>
</comment>
<dbReference type="InterPro" id="IPR039537">
    <property type="entry name" value="Retrotran_Ty1/copia-like"/>
</dbReference>
<dbReference type="GO" id="GO:0046872">
    <property type="term" value="F:metal ion binding"/>
    <property type="evidence" value="ECO:0007669"/>
    <property type="project" value="UniProtKB-KW"/>
</dbReference>
<evidence type="ECO:0000256" key="2">
    <source>
        <dbReference type="ARBA" id="ARBA00022801"/>
    </source>
</evidence>
<evidence type="ECO:0000313" key="6">
    <source>
        <dbReference type="EMBL" id="GAA0186225.1"/>
    </source>
</evidence>
<feature type="domain" description="Retroviral polymerase SH3-like" evidence="5">
    <location>
        <begin position="52"/>
        <end position="114"/>
    </location>
</feature>
<protein>
    <recommendedName>
        <fullName evidence="8">Copia-type polyprotein</fullName>
    </recommendedName>
</protein>
<dbReference type="Pfam" id="PF25597">
    <property type="entry name" value="SH3_retrovirus"/>
    <property type="match status" value="1"/>
</dbReference>